<keyword evidence="4" id="KW-1185">Reference proteome</keyword>
<evidence type="ECO:0000256" key="2">
    <source>
        <dbReference type="SAM" id="SignalP"/>
    </source>
</evidence>
<evidence type="ECO:0000256" key="1">
    <source>
        <dbReference type="SAM" id="MobiDB-lite"/>
    </source>
</evidence>
<reference evidence="3 4" key="1">
    <citation type="submission" date="2018-12" db="EMBL/GenBank/DDBJ databases">
        <title>Draft genome sequences of Mycolicibacterium peregrinum isolated from a pig with lymphadenitis and from soil on the same Japanese pig farm.</title>
        <authorList>
            <person name="Komatsu T."/>
            <person name="Ohya K."/>
            <person name="Sawai K."/>
            <person name="Odoi J.O."/>
            <person name="Otsu K."/>
            <person name="Ota A."/>
            <person name="Ito T."/>
            <person name="Kawai M."/>
            <person name="Maruyama F."/>
        </authorList>
    </citation>
    <scope>NUCLEOTIDE SEQUENCE [LARGE SCALE GENOMIC DNA]</scope>
    <source>
        <strain evidence="3 4">138</strain>
    </source>
</reference>
<gene>
    <name evidence="3" type="ORF">EJD98_09920</name>
</gene>
<feature type="region of interest" description="Disordered" evidence="1">
    <location>
        <begin position="72"/>
        <end position="123"/>
    </location>
</feature>
<comment type="caution">
    <text evidence="3">The sequence shown here is derived from an EMBL/GenBank/DDBJ whole genome shotgun (WGS) entry which is preliminary data.</text>
</comment>
<keyword evidence="2" id="KW-0732">Signal</keyword>
<dbReference type="RefSeq" id="WP_135359767.1">
    <property type="nucleotide sequence ID" value="NZ_RWJZ01000003.1"/>
</dbReference>
<evidence type="ECO:0000313" key="3">
    <source>
        <dbReference type="EMBL" id="TGB44172.1"/>
    </source>
</evidence>
<sequence length="123" mass="12742">MRRIASPAAIFAATAMFVIVSPTGISQAEPGVWDIEDFDSCTDILNDGLNESLQEKIDDTKGCCRHSGGVWNEGQQKCEAPPAEASGAGRIPPGLVPRGDLQVAPPAPPPALVPVQPSLAPTG</sequence>
<proteinExistence type="predicted"/>
<organism evidence="3 4">
    <name type="scientific">Mycolicibacterium peregrinum</name>
    <name type="common">Mycobacterium peregrinum</name>
    <dbReference type="NCBI Taxonomy" id="43304"/>
    <lineage>
        <taxon>Bacteria</taxon>
        <taxon>Bacillati</taxon>
        <taxon>Actinomycetota</taxon>
        <taxon>Actinomycetes</taxon>
        <taxon>Mycobacteriales</taxon>
        <taxon>Mycobacteriaceae</taxon>
        <taxon>Mycolicibacterium</taxon>
    </lineage>
</organism>
<feature type="compositionally biased region" description="Low complexity" evidence="1">
    <location>
        <begin position="113"/>
        <end position="123"/>
    </location>
</feature>
<dbReference type="AlphaFoldDB" id="A0A4Z0HSX8"/>
<feature type="signal peptide" evidence="2">
    <location>
        <begin position="1"/>
        <end position="28"/>
    </location>
</feature>
<accession>A0A4Z0HSX8</accession>
<name>A0A4Z0HSX8_MYCPR</name>
<protein>
    <submittedName>
        <fullName evidence="3">Uncharacterized protein</fullName>
    </submittedName>
</protein>
<dbReference type="Proteomes" id="UP000297792">
    <property type="component" value="Unassembled WGS sequence"/>
</dbReference>
<dbReference type="EMBL" id="RWKA01000004">
    <property type="protein sequence ID" value="TGB44172.1"/>
    <property type="molecule type" value="Genomic_DNA"/>
</dbReference>
<feature type="chain" id="PRO_5043938342" evidence="2">
    <location>
        <begin position="29"/>
        <end position="123"/>
    </location>
</feature>
<evidence type="ECO:0000313" key="4">
    <source>
        <dbReference type="Proteomes" id="UP000297792"/>
    </source>
</evidence>